<feature type="transmembrane region" description="Helical" evidence="8">
    <location>
        <begin position="208"/>
        <end position="232"/>
    </location>
</feature>
<feature type="transmembrane region" description="Helical" evidence="8">
    <location>
        <begin position="108"/>
        <end position="128"/>
    </location>
</feature>
<evidence type="ECO:0000256" key="5">
    <source>
        <dbReference type="ARBA" id="ARBA00022989"/>
    </source>
</evidence>
<name>A0A4T0IRV6_WALIC</name>
<feature type="transmembrane region" description="Helical" evidence="8">
    <location>
        <begin position="32"/>
        <end position="53"/>
    </location>
</feature>
<keyword evidence="4 8" id="KW-0812">Transmembrane</keyword>
<accession>A0A4T0IRV6</accession>
<evidence type="ECO:0008006" key="13">
    <source>
        <dbReference type="Google" id="ProtNLM"/>
    </source>
</evidence>
<dbReference type="EMBL" id="SPOI01000275">
    <property type="protein sequence ID" value="TIB30052.1"/>
    <property type="molecule type" value="Genomic_DNA"/>
</dbReference>
<keyword evidence="5 8" id="KW-1133">Transmembrane helix</keyword>
<dbReference type="NCBIfam" id="TIGR00820">
    <property type="entry name" value="zip"/>
    <property type="match status" value="1"/>
</dbReference>
<dbReference type="OMA" id="CWVEGII"/>
<organism evidence="9 11">
    <name type="scientific">Wallemia ichthyophaga</name>
    <dbReference type="NCBI Taxonomy" id="245174"/>
    <lineage>
        <taxon>Eukaryota</taxon>
        <taxon>Fungi</taxon>
        <taxon>Dikarya</taxon>
        <taxon>Basidiomycota</taxon>
        <taxon>Wallemiomycotina</taxon>
        <taxon>Wallemiomycetes</taxon>
        <taxon>Wallemiales</taxon>
        <taxon>Wallemiaceae</taxon>
        <taxon>Wallemia</taxon>
    </lineage>
</organism>
<keyword evidence="6 8" id="KW-0406">Ion transport</keyword>
<protein>
    <recommendedName>
        <fullName evidence="13">Zinc-regulated transporter 1</fullName>
    </recommendedName>
</protein>
<dbReference type="GO" id="GO:0005886">
    <property type="term" value="C:plasma membrane"/>
    <property type="evidence" value="ECO:0007669"/>
    <property type="project" value="TreeGrafter"/>
</dbReference>
<dbReference type="PANTHER" id="PTHR11040">
    <property type="entry name" value="ZINC/IRON TRANSPORTER"/>
    <property type="match status" value="1"/>
</dbReference>
<dbReference type="AlphaFoldDB" id="A0A4T0IRV6"/>
<dbReference type="Proteomes" id="UP000306954">
    <property type="component" value="Unassembled WGS sequence"/>
</dbReference>
<evidence type="ECO:0000256" key="8">
    <source>
        <dbReference type="RuleBase" id="RU362088"/>
    </source>
</evidence>
<keyword evidence="7 8" id="KW-0472">Membrane</keyword>
<comment type="subcellular location">
    <subcellularLocation>
        <location evidence="1 8">Membrane</location>
        <topology evidence="1 8">Multi-pass membrane protein</topology>
    </subcellularLocation>
</comment>
<comment type="similarity">
    <text evidence="2 8">Belongs to the ZIP transporter (TC 2.A.5) family.</text>
</comment>
<evidence type="ECO:0000313" key="10">
    <source>
        <dbReference type="EMBL" id="TIB30052.1"/>
    </source>
</evidence>
<dbReference type="InterPro" id="IPR004698">
    <property type="entry name" value="Zn/Fe_permease_fun/pln"/>
</dbReference>
<evidence type="ECO:0000313" key="12">
    <source>
        <dbReference type="Proteomes" id="UP000310689"/>
    </source>
</evidence>
<feature type="transmembrane region" description="Helical" evidence="8">
    <location>
        <begin position="344"/>
        <end position="365"/>
    </location>
</feature>
<proteinExistence type="inferred from homology"/>
<dbReference type="Proteomes" id="UP000310689">
    <property type="component" value="Unassembled WGS sequence"/>
</dbReference>
<evidence type="ECO:0000256" key="3">
    <source>
        <dbReference type="ARBA" id="ARBA00022448"/>
    </source>
</evidence>
<evidence type="ECO:0000256" key="1">
    <source>
        <dbReference type="ARBA" id="ARBA00004141"/>
    </source>
</evidence>
<feature type="transmembrane region" description="Helical" evidence="8">
    <location>
        <begin position="302"/>
        <end position="323"/>
    </location>
</feature>
<feature type="transmembrane region" description="Helical" evidence="8">
    <location>
        <begin position="65"/>
        <end position="88"/>
    </location>
</feature>
<dbReference type="OrthoDB" id="448280at2759"/>
<dbReference type="EMBL" id="SPOF01000058">
    <property type="protein sequence ID" value="TIB08479.1"/>
    <property type="molecule type" value="Genomic_DNA"/>
</dbReference>
<evidence type="ECO:0000256" key="7">
    <source>
        <dbReference type="ARBA" id="ARBA00023136"/>
    </source>
</evidence>
<evidence type="ECO:0000256" key="6">
    <source>
        <dbReference type="ARBA" id="ARBA00023065"/>
    </source>
</evidence>
<feature type="transmembrane region" description="Helical" evidence="8">
    <location>
        <begin position="238"/>
        <end position="257"/>
    </location>
</feature>
<evidence type="ECO:0000313" key="9">
    <source>
        <dbReference type="EMBL" id="TIB08479.1"/>
    </source>
</evidence>
<gene>
    <name evidence="10" type="ORF">E3P86_03575</name>
    <name evidence="9" type="ORF">E3P90_03670</name>
</gene>
<keyword evidence="3 8" id="KW-0813">Transport</keyword>
<feature type="transmembrane region" description="Helical" evidence="8">
    <location>
        <begin position="269"/>
        <end position="290"/>
    </location>
</feature>
<evidence type="ECO:0000256" key="2">
    <source>
        <dbReference type="ARBA" id="ARBA00006939"/>
    </source>
</evidence>
<evidence type="ECO:0000256" key="4">
    <source>
        <dbReference type="ARBA" id="ARBA00022692"/>
    </source>
</evidence>
<dbReference type="InterPro" id="IPR003689">
    <property type="entry name" value="ZIP"/>
</dbReference>
<comment type="caution">
    <text evidence="9">The sequence shown here is derived from an EMBL/GenBank/DDBJ whole genome shotgun (WGS) entry which is preliminary data.</text>
</comment>
<dbReference type="Pfam" id="PF02535">
    <property type="entry name" value="Zip"/>
    <property type="match status" value="1"/>
</dbReference>
<dbReference type="GO" id="GO:0005385">
    <property type="term" value="F:zinc ion transmembrane transporter activity"/>
    <property type="evidence" value="ECO:0007669"/>
    <property type="project" value="InterPro"/>
</dbReference>
<dbReference type="PANTHER" id="PTHR11040:SF32">
    <property type="entry name" value="ZINC-REGULATED TRANSPORTER 1"/>
    <property type="match status" value="1"/>
</dbReference>
<reference evidence="11 12" key="1">
    <citation type="submission" date="2019-03" db="EMBL/GenBank/DDBJ databases">
        <title>Sequencing 23 genomes of Wallemia ichthyophaga.</title>
        <authorList>
            <person name="Gostincar C."/>
        </authorList>
    </citation>
    <scope>NUCLEOTIDE SEQUENCE [LARGE SCALE GENOMIC DNA]</scope>
    <source>
        <strain evidence="10 12">EXF-6200</strain>
        <strain evidence="9 11">EXF-8621</strain>
    </source>
</reference>
<evidence type="ECO:0000313" key="11">
    <source>
        <dbReference type="Proteomes" id="UP000306954"/>
    </source>
</evidence>
<sequence>MSAEFAKLITRAGEEASVNCGSKYHDNSLQGLRIGAIFIVMATSALGTLLPIVTGRVKGLGLPKIFYDTIKYFGSGVIVATAFIHLLAEAFEKLTDQECLSGAWNDYNWAPALAEAAVFFIFFAELWASRLGNKYLERRGMNYDNHGHDNVGGIAGSHGAETYTHTSDSHPQVHDAPATTMADQKSTETNDVESVHSMGSFGYNTMSMITGVAILEFGVLFHSAILGLTLATSSSDEFRVLLIVIVFHQMFEGLGLGARLAELPVRQTWIPYTGATCYFLITPIFVAIGLGVRETYNSGSTAALITTGLLNSISAGILLYTGLVELLAHDFIFSSHMKKASDMYVLYAGFCVLLGAGLMSLLGNWA</sequence>